<proteinExistence type="inferred from homology"/>
<reference evidence="9" key="2">
    <citation type="submission" date="2018-10" db="UniProtKB">
        <authorList>
            <consortium name="EnsemblPlants"/>
        </authorList>
    </citation>
    <scope>IDENTIFICATION</scope>
</reference>
<dbReference type="OrthoDB" id="288590at2759"/>
<gene>
    <name evidence="9" type="primary">LOC123114482</name>
</gene>
<keyword evidence="5 6" id="KW-0408">Iron</keyword>
<keyword evidence="4 6" id="KW-0560">Oxidoreductase</keyword>
<dbReference type="InterPro" id="IPR027443">
    <property type="entry name" value="IPNS-like_sf"/>
</dbReference>
<evidence type="ECO:0000256" key="2">
    <source>
        <dbReference type="ARBA" id="ARBA00008056"/>
    </source>
</evidence>
<dbReference type="InterPro" id="IPR005123">
    <property type="entry name" value="Oxoglu/Fe-dep_dioxygenase_dom"/>
</dbReference>
<evidence type="ECO:0000256" key="4">
    <source>
        <dbReference type="ARBA" id="ARBA00023002"/>
    </source>
</evidence>
<evidence type="ECO:0000256" key="3">
    <source>
        <dbReference type="ARBA" id="ARBA00022723"/>
    </source>
</evidence>
<dbReference type="Pfam" id="PF14226">
    <property type="entry name" value="DIOX_N"/>
    <property type="match status" value="1"/>
</dbReference>
<dbReference type="Gramene" id="TraesWEE_scaffold_095028_01G000200.1">
    <property type="protein sequence ID" value="TraesWEE_scaffold_095028_01G000200.1"/>
    <property type="gene ID" value="TraesWEE_scaffold_095028_01G000200"/>
</dbReference>
<sequence>MILLMQILLICNTLLVSRAPRLLHSLPHTHCEFVNGSIYMHTLHESLLQQSMASDHERLRALKAFDGTKAGVKGLVDAGVTTIPAIFHHPPESLADAPHHHRGHHQFAIPVIDLAGLGTPSERASVVGAMKAAAATVGFFQVTNHGVPESAMSKVLAAVRRFNEEPAEAKAPYYSRDPKRRARYQCNFDLFRSPAASWRDTLYMEMAPEPPPPEQIPPACRTIAPEYTRLVQRLGRILFGLLSEALGLSRSYLEEEAGCLEGLSVGCHYYPACPEPRRTLGTARHSDPSFLTVLLQDAVGGLQVLVEDEKRRPAWVDVPAEAGALVVNVGDYLQILSNDRFRSVEHRVVASSAGPRVSVACFFRADASTRVLAPIVAGGDGDGRARYRSTTVPEMLRHYGTKGLGGVSALQRVRI</sequence>
<feature type="chain" id="PRO_5043177614" description="Fe2OG dioxygenase domain-containing protein" evidence="7">
    <location>
        <begin position="20"/>
        <end position="415"/>
    </location>
</feature>
<reference evidence="9" key="1">
    <citation type="submission" date="2018-08" db="EMBL/GenBank/DDBJ databases">
        <authorList>
            <person name="Rossello M."/>
        </authorList>
    </citation>
    <scope>NUCLEOTIDE SEQUENCE [LARGE SCALE GENOMIC DNA]</scope>
    <source>
        <strain evidence="9">cv. Chinese Spring</strain>
    </source>
</reference>
<dbReference type="SUPFAM" id="SSF51197">
    <property type="entry name" value="Clavaminate synthase-like"/>
    <property type="match status" value="1"/>
</dbReference>
<dbReference type="AlphaFoldDB" id="A0A3B6LXQ3"/>
<evidence type="ECO:0000256" key="5">
    <source>
        <dbReference type="ARBA" id="ARBA00023004"/>
    </source>
</evidence>
<name>A0A3B6LXQ3_WHEAT</name>
<dbReference type="OMA" id="NCAGPRV"/>
<comment type="similarity">
    <text evidence="2 6">Belongs to the iron/ascorbate-dependent oxidoreductase family.</text>
</comment>
<dbReference type="SMR" id="A0A3B6LXQ3"/>
<dbReference type="PANTHER" id="PTHR10209:SF773">
    <property type="entry name" value="FE2OG DIOXYGENASE DOMAIN-CONTAINING PROTEIN"/>
    <property type="match status" value="1"/>
</dbReference>
<protein>
    <recommendedName>
        <fullName evidence="8">Fe2OG dioxygenase domain-containing protein</fullName>
    </recommendedName>
</protein>
<evidence type="ECO:0000256" key="1">
    <source>
        <dbReference type="ARBA" id="ARBA00001962"/>
    </source>
</evidence>
<dbReference type="Proteomes" id="UP000019116">
    <property type="component" value="Chromosome 5B"/>
</dbReference>
<dbReference type="GO" id="GO:0046872">
    <property type="term" value="F:metal ion binding"/>
    <property type="evidence" value="ECO:0007669"/>
    <property type="project" value="UniProtKB-KW"/>
</dbReference>
<dbReference type="InterPro" id="IPR026992">
    <property type="entry name" value="DIOX_N"/>
</dbReference>
<feature type="domain" description="Fe2OG dioxygenase" evidence="8">
    <location>
        <begin position="261"/>
        <end position="365"/>
    </location>
</feature>
<dbReference type="PROSITE" id="PS51471">
    <property type="entry name" value="FE2OG_OXY"/>
    <property type="match status" value="1"/>
</dbReference>
<dbReference type="EnsemblPlants" id="TraesCS5B02G566000.1">
    <property type="protein sequence ID" value="TraesCS5B02G566000.1.cds1"/>
    <property type="gene ID" value="TraesCS5B02G566000"/>
</dbReference>
<dbReference type="Gene3D" id="2.60.120.330">
    <property type="entry name" value="B-lactam Antibiotic, Isopenicillin N Synthase, Chain"/>
    <property type="match status" value="1"/>
</dbReference>
<dbReference type="InterPro" id="IPR044861">
    <property type="entry name" value="IPNS-like_FE2OG_OXY"/>
</dbReference>
<accession>A0A3B6LXQ3</accession>
<dbReference type="Gramene" id="TraesCS5B03G1369300.1">
    <property type="protein sequence ID" value="TraesCS5B03G1369300.1.CDS1"/>
    <property type="gene ID" value="TraesCS5B03G1369300"/>
</dbReference>
<dbReference type="PaxDb" id="4565-Traes_5BL_54CC7D2D6.1"/>
<feature type="signal peptide" evidence="7">
    <location>
        <begin position="1"/>
        <end position="19"/>
    </location>
</feature>
<dbReference type="Gramene" id="TraesCS5B02G566000.1">
    <property type="protein sequence ID" value="TraesCS5B02G566000.1.cds1"/>
    <property type="gene ID" value="TraesCS5B02G566000"/>
</dbReference>
<dbReference type="Pfam" id="PF03171">
    <property type="entry name" value="2OG-FeII_Oxy"/>
    <property type="match status" value="1"/>
</dbReference>
<evidence type="ECO:0000259" key="8">
    <source>
        <dbReference type="PROSITE" id="PS51471"/>
    </source>
</evidence>
<comment type="cofactor">
    <cofactor evidence="1">
        <name>Fe cation</name>
        <dbReference type="ChEBI" id="CHEBI:24875"/>
    </cofactor>
</comment>
<dbReference type="FunFam" id="2.60.120.330:FF:000005">
    <property type="entry name" value="1-aminocyclopropane-1-carboxylate oxidase homolog 1"/>
    <property type="match status" value="1"/>
</dbReference>
<dbReference type="Gramene" id="TraesCAD_scaffold_087811_01G000200.1">
    <property type="protein sequence ID" value="TraesCAD_scaffold_087811_01G000200.1"/>
    <property type="gene ID" value="TraesCAD_scaffold_087811_01G000200"/>
</dbReference>
<keyword evidence="10" id="KW-1185">Reference proteome</keyword>
<evidence type="ECO:0000313" key="10">
    <source>
        <dbReference type="Proteomes" id="UP000019116"/>
    </source>
</evidence>
<keyword evidence="7" id="KW-0732">Signal</keyword>
<evidence type="ECO:0000256" key="6">
    <source>
        <dbReference type="RuleBase" id="RU003682"/>
    </source>
</evidence>
<dbReference type="GO" id="GO:0051213">
    <property type="term" value="F:dioxygenase activity"/>
    <property type="evidence" value="ECO:0007669"/>
    <property type="project" value="UniProtKB-ARBA"/>
</dbReference>
<evidence type="ECO:0000313" key="9">
    <source>
        <dbReference type="EnsemblPlants" id="TraesCS5B02G566000.1.cds1"/>
    </source>
</evidence>
<dbReference type="STRING" id="4565.A0A3B6LXQ3"/>
<keyword evidence="3 6" id="KW-0479">Metal-binding</keyword>
<dbReference type="Gramene" id="TraesKAR5B01G0472570.1">
    <property type="protein sequence ID" value="cds.TraesKAR5B01G0472570.1"/>
    <property type="gene ID" value="TraesKAR5B01G0472570"/>
</dbReference>
<dbReference type="PANTHER" id="PTHR10209">
    <property type="entry name" value="OXIDOREDUCTASE, 2OG-FE II OXYGENASE FAMILY PROTEIN"/>
    <property type="match status" value="1"/>
</dbReference>
<organism evidence="9">
    <name type="scientific">Triticum aestivum</name>
    <name type="common">Wheat</name>
    <dbReference type="NCBI Taxonomy" id="4565"/>
    <lineage>
        <taxon>Eukaryota</taxon>
        <taxon>Viridiplantae</taxon>
        <taxon>Streptophyta</taxon>
        <taxon>Embryophyta</taxon>
        <taxon>Tracheophyta</taxon>
        <taxon>Spermatophyta</taxon>
        <taxon>Magnoliopsida</taxon>
        <taxon>Liliopsida</taxon>
        <taxon>Poales</taxon>
        <taxon>Poaceae</taxon>
        <taxon>BOP clade</taxon>
        <taxon>Pooideae</taxon>
        <taxon>Triticodae</taxon>
        <taxon>Triticeae</taxon>
        <taxon>Triticinae</taxon>
        <taxon>Triticum</taxon>
    </lineage>
</organism>
<evidence type="ECO:0000256" key="7">
    <source>
        <dbReference type="SAM" id="SignalP"/>
    </source>
</evidence>